<dbReference type="SUPFAM" id="SSF53098">
    <property type="entry name" value="Ribonuclease H-like"/>
    <property type="match status" value="1"/>
</dbReference>
<dbReference type="GO" id="GO:0004523">
    <property type="term" value="F:RNA-DNA hybrid ribonuclease activity"/>
    <property type="evidence" value="ECO:0007669"/>
    <property type="project" value="InterPro"/>
</dbReference>
<dbReference type="CDD" id="cd06222">
    <property type="entry name" value="RNase_H_like"/>
    <property type="match status" value="1"/>
</dbReference>
<dbReference type="OrthoDB" id="1306056at2759"/>
<dbReference type="PANTHER" id="PTHR47723:SF23">
    <property type="entry name" value="REVERSE TRANSCRIPTASE-LIKE PROTEIN"/>
    <property type="match status" value="1"/>
</dbReference>
<name>A0A1S4DRT1_TOBAC</name>
<feature type="non-terminal residue" evidence="2">
    <location>
        <position position="117"/>
    </location>
</feature>
<dbReference type="InterPro" id="IPR012337">
    <property type="entry name" value="RNaseH-like_sf"/>
</dbReference>
<evidence type="ECO:0000313" key="2">
    <source>
        <dbReference type="RefSeq" id="XP_016516135.1"/>
    </source>
</evidence>
<dbReference type="PANTHER" id="PTHR47723">
    <property type="entry name" value="OS05G0353850 PROTEIN"/>
    <property type="match status" value="1"/>
</dbReference>
<dbReference type="InterPro" id="IPR044730">
    <property type="entry name" value="RNase_H-like_dom_plant"/>
</dbReference>
<dbReference type="InterPro" id="IPR036397">
    <property type="entry name" value="RNaseH_sf"/>
</dbReference>
<dbReference type="RefSeq" id="XP_016516135.1">
    <property type="nucleotide sequence ID" value="XM_016660649.1"/>
</dbReference>
<protein>
    <recommendedName>
        <fullName evidence="1">RNase H type-1 domain-containing protein</fullName>
    </recommendedName>
</protein>
<proteinExistence type="predicted"/>
<dbReference type="GO" id="GO:0003676">
    <property type="term" value="F:nucleic acid binding"/>
    <property type="evidence" value="ECO:0007669"/>
    <property type="project" value="InterPro"/>
</dbReference>
<dbReference type="AlphaFoldDB" id="A0A1S4DRT1"/>
<feature type="domain" description="RNase H type-1" evidence="1">
    <location>
        <begin position="8"/>
        <end position="95"/>
    </location>
</feature>
<dbReference type="OMA" id="DIDYEHV"/>
<organism evidence="2">
    <name type="scientific">Nicotiana tabacum</name>
    <name type="common">Common tobacco</name>
    <dbReference type="NCBI Taxonomy" id="4097"/>
    <lineage>
        <taxon>Eukaryota</taxon>
        <taxon>Viridiplantae</taxon>
        <taxon>Streptophyta</taxon>
        <taxon>Embryophyta</taxon>
        <taxon>Tracheophyta</taxon>
        <taxon>Spermatophyta</taxon>
        <taxon>Magnoliopsida</taxon>
        <taxon>eudicotyledons</taxon>
        <taxon>Gunneridae</taxon>
        <taxon>Pentapetalae</taxon>
        <taxon>asterids</taxon>
        <taxon>lamiids</taxon>
        <taxon>Solanales</taxon>
        <taxon>Solanaceae</taxon>
        <taxon>Nicotianoideae</taxon>
        <taxon>Nicotianeae</taxon>
        <taxon>Nicotiana</taxon>
    </lineage>
</organism>
<sequence length="117" mass="13294">MGDWVGFMRGLPNTDSLRAELHALWMGLKIALEQGLSPLMIDIDYEHVLKMLKHGNLTHNPIISECRYLMEQLGNPAIDHSYREQNQVADLLAKEGAKKEVFDKTQFFAVPPVFAND</sequence>
<evidence type="ECO:0000259" key="1">
    <source>
        <dbReference type="Pfam" id="PF13456"/>
    </source>
</evidence>
<dbReference type="InterPro" id="IPR053151">
    <property type="entry name" value="RNase_H-like"/>
</dbReference>
<dbReference type="InterPro" id="IPR002156">
    <property type="entry name" value="RNaseH_domain"/>
</dbReference>
<reference evidence="2" key="1">
    <citation type="submission" date="2025-08" db="UniProtKB">
        <authorList>
            <consortium name="RefSeq"/>
        </authorList>
    </citation>
    <scope>IDENTIFICATION</scope>
</reference>
<dbReference type="KEGG" id="nta:107832774"/>
<dbReference type="PaxDb" id="4097-A0A1S4DRT1"/>
<gene>
    <name evidence="2" type="primary">LOC107832774</name>
</gene>
<dbReference type="Pfam" id="PF13456">
    <property type="entry name" value="RVT_3"/>
    <property type="match status" value="1"/>
</dbReference>
<dbReference type="Gene3D" id="3.30.420.10">
    <property type="entry name" value="Ribonuclease H-like superfamily/Ribonuclease H"/>
    <property type="match status" value="1"/>
</dbReference>
<accession>A0A1S4DRT1</accession>